<sequence>MKGATLKMSLAVIGLSSLSVQASGFSVVNTIKQQVFSMMELPPLPLTQPTSHFADGIHSPSPKCQSAILEADQKYPSLSTCFSQMPLFFSTLDDVCKPECLQDTISGAKLVSENCDPPNLASNNQRVYNSWASKDAATIACEEIDGSRCLTKVIRAGVALENNSVRRDPLPREELKKVICLPCTEQFYKAIKKPGQEPVLYYYQIMHPQKLFAAFEEYCGYKAE</sequence>
<feature type="chain" id="PRO_5012756414" evidence="1">
    <location>
        <begin position="25"/>
        <end position="224"/>
    </location>
</feature>
<evidence type="ECO:0000256" key="1">
    <source>
        <dbReference type="SAM" id="SignalP"/>
    </source>
</evidence>
<keyword evidence="1" id="KW-0732">Signal</keyword>
<accession>A0A1Y1WRR2</accession>
<name>A0A1Y1WRR2_9FUNG</name>
<comment type="caution">
    <text evidence="2">The sequence shown here is derived from an EMBL/GenBank/DDBJ whole genome shotgun (WGS) entry which is preliminary data.</text>
</comment>
<protein>
    <submittedName>
        <fullName evidence="2">Uncharacterized protein</fullName>
    </submittedName>
</protein>
<evidence type="ECO:0000313" key="3">
    <source>
        <dbReference type="Proteomes" id="UP000193498"/>
    </source>
</evidence>
<gene>
    <name evidence="2" type="ORF">K493DRAFT_393466</name>
</gene>
<dbReference type="AlphaFoldDB" id="A0A1Y1WRR2"/>
<organism evidence="2 3">
    <name type="scientific">Basidiobolus meristosporus CBS 931.73</name>
    <dbReference type="NCBI Taxonomy" id="1314790"/>
    <lineage>
        <taxon>Eukaryota</taxon>
        <taxon>Fungi</taxon>
        <taxon>Fungi incertae sedis</taxon>
        <taxon>Zoopagomycota</taxon>
        <taxon>Entomophthoromycotina</taxon>
        <taxon>Basidiobolomycetes</taxon>
        <taxon>Basidiobolales</taxon>
        <taxon>Basidiobolaceae</taxon>
        <taxon>Basidiobolus</taxon>
    </lineage>
</organism>
<dbReference type="EMBL" id="MCFE01000955">
    <property type="protein sequence ID" value="ORX76227.1"/>
    <property type="molecule type" value="Genomic_DNA"/>
</dbReference>
<dbReference type="Proteomes" id="UP000193498">
    <property type="component" value="Unassembled WGS sequence"/>
</dbReference>
<dbReference type="InParanoid" id="A0A1Y1WRR2"/>
<evidence type="ECO:0000313" key="2">
    <source>
        <dbReference type="EMBL" id="ORX76227.1"/>
    </source>
</evidence>
<proteinExistence type="predicted"/>
<keyword evidence="3" id="KW-1185">Reference proteome</keyword>
<dbReference type="OrthoDB" id="5565101at2759"/>
<feature type="signal peptide" evidence="1">
    <location>
        <begin position="1"/>
        <end position="24"/>
    </location>
</feature>
<reference evidence="2 3" key="1">
    <citation type="submission" date="2016-07" db="EMBL/GenBank/DDBJ databases">
        <title>Pervasive Adenine N6-methylation of Active Genes in Fungi.</title>
        <authorList>
            <consortium name="DOE Joint Genome Institute"/>
            <person name="Mondo S.J."/>
            <person name="Dannebaum R.O."/>
            <person name="Kuo R.C."/>
            <person name="Labutti K."/>
            <person name="Haridas S."/>
            <person name="Kuo A."/>
            <person name="Salamov A."/>
            <person name="Ahrendt S.R."/>
            <person name="Lipzen A."/>
            <person name="Sullivan W."/>
            <person name="Andreopoulos W.B."/>
            <person name="Clum A."/>
            <person name="Lindquist E."/>
            <person name="Daum C."/>
            <person name="Ramamoorthy G.K."/>
            <person name="Gryganskyi A."/>
            <person name="Culley D."/>
            <person name="Magnuson J.K."/>
            <person name="James T.Y."/>
            <person name="O'Malley M.A."/>
            <person name="Stajich J.E."/>
            <person name="Spatafora J.W."/>
            <person name="Visel A."/>
            <person name="Grigoriev I.V."/>
        </authorList>
    </citation>
    <scope>NUCLEOTIDE SEQUENCE [LARGE SCALE GENOMIC DNA]</scope>
    <source>
        <strain evidence="2 3">CBS 931.73</strain>
    </source>
</reference>